<dbReference type="GO" id="GO:0005509">
    <property type="term" value="F:calcium ion binding"/>
    <property type="evidence" value="ECO:0007669"/>
    <property type="project" value="InterPro"/>
</dbReference>
<evidence type="ECO:0000313" key="5">
    <source>
        <dbReference type="Proteomes" id="UP001196413"/>
    </source>
</evidence>
<dbReference type="InterPro" id="IPR018502">
    <property type="entry name" value="Annexin_repeat"/>
</dbReference>
<keyword evidence="2" id="KW-0677">Repeat</keyword>
<gene>
    <name evidence="4" type="ORF">KIN20_000987</name>
</gene>
<evidence type="ECO:0000313" key="4">
    <source>
        <dbReference type="EMBL" id="KAJ1346235.1"/>
    </source>
</evidence>
<dbReference type="Pfam" id="PF00191">
    <property type="entry name" value="Annexin"/>
    <property type="match status" value="3"/>
</dbReference>
<dbReference type="AlphaFoldDB" id="A0AAD5LVH5"/>
<evidence type="ECO:0000256" key="2">
    <source>
        <dbReference type="ARBA" id="ARBA00022737"/>
    </source>
</evidence>
<comment type="similarity">
    <text evidence="1">Belongs to the annexin family.</text>
</comment>
<dbReference type="PROSITE" id="PS51897">
    <property type="entry name" value="ANNEXIN_2"/>
    <property type="match status" value="3"/>
</dbReference>
<dbReference type="GO" id="GO:0001786">
    <property type="term" value="F:phosphatidylserine binding"/>
    <property type="evidence" value="ECO:0007669"/>
    <property type="project" value="TreeGrafter"/>
</dbReference>
<dbReference type="GO" id="GO:0005544">
    <property type="term" value="F:calcium-dependent phospholipid binding"/>
    <property type="evidence" value="ECO:0007669"/>
    <property type="project" value="InterPro"/>
</dbReference>
<dbReference type="GO" id="GO:0005634">
    <property type="term" value="C:nucleus"/>
    <property type="evidence" value="ECO:0007669"/>
    <property type="project" value="TreeGrafter"/>
</dbReference>
<dbReference type="Proteomes" id="UP001196413">
    <property type="component" value="Unassembled WGS sequence"/>
</dbReference>
<dbReference type="GO" id="GO:0005737">
    <property type="term" value="C:cytoplasm"/>
    <property type="evidence" value="ECO:0007669"/>
    <property type="project" value="TreeGrafter"/>
</dbReference>
<dbReference type="InterPro" id="IPR001464">
    <property type="entry name" value="Annexin"/>
</dbReference>
<dbReference type="InterPro" id="IPR037104">
    <property type="entry name" value="Annexin_sf"/>
</dbReference>
<name>A0AAD5LVH5_PARTN</name>
<keyword evidence="5" id="KW-1185">Reference proteome</keyword>
<sequence length="324" mass="36979">MGQDSNAIDAIVEKKCLPVCLVLGSGRLASKRESIDSVKGEYKRRHHLPMMYKMYESQYEDLRGTVCGPDSPDFHPAQVSEKLRLALRSMDNKDQVIVSTLLSHNNFQRQKILSAYEDMYGRASCQKLTSDLEEETGGYFLEMSLALLKPAHQYDAMNLHRSISNRHGDHSVAIEIACTRSARQLRVIQDAYVTDYKKTLDMDILVKVEGAIGRMLTMLLCKPREEEGKVVDSELVNSHAELLVKLYFAEQLHDAMMGERPDHQTIIRITVSRSEIDLYDIGEEYNRKYQRTLIQDIQKICSGDYMRLAVKLLSSSSNNDNHIN</sequence>
<dbReference type="SUPFAM" id="SSF47874">
    <property type="entry name" value="Annexin"/>
    <property type="match status" value="1"/>
</dbReference>
<dbReference type="Gene3D" id="1.10.220.10">
    <property type="entry name" value="Annexin"/>
    <property type="match status" value="3"/>
</dbReference>
<dbReference type="GO" id="GO:0012506">
    <property type="term" value="C:vesicle membrane"/>
    <property type="evidence" value="ECO:0007669"/>
    <property type="project" value="TreeGrafter"/>
</dbReference>
<evidence type="ECO:0000256" key="3">
    <source>
        <dbReference type="ARBA" id="ARBA00023216"/>
    </source>
</evidence>
<dbReference type="PRINTS" id="PR00196">
    <property type="entry name" value="ANNEXIN"/>
</dbReference>
<evidence type="ECO:0000256" key="1">
    <source>
        <dbReference type="ARBA" id="ARBA00007831"/>
    </source>
</evidence>
<evidence type="ECO:0008006" key="6">
    <source>
        <dbReference type="Google" id="ProtNLM"/>
    </source>
</evidence>
<dbReference type="SMART" id="SM00335">
    <property type="entry name" value="ANX"/>
    <property type="match status" value="3"/>
</dbReference>
<protein>
    <recommendedName>
        <fullName evidence="6">Annexin</fullName>
    </recommendedName>
</protein>
<dbReference type="PANTHER" id="PTHR10502:SF243">
    <property type="entry name" value="ANNEXIN"/>
    <property type="match status" value="1"/>
</dbReference>
<proteinExistence type="inferred from homology"/>
<keyword evidence="3" id="KW-0041">Annexin</keyword>
<accession>A0AAD5LVH5</accession>
<reference evidence="4" key="1">
    <citation type="submission" date="2021-06" db="EMBL/GenBank/DDBJ databases">
        <title>Parelaphostrongylus tenuis whole genome reference sequence.</title>
        <authorList>
            <person name="Garwood T.J."/>
            <person name="Larsen P.A."/>
            <person name="Fountain-Jones N.M."/>
            <person name="Garbe J.R."/>
            <person name="Macchietto M.G."/>
            <person name="Kania S.A."/>
            <person name="Gerhold R.W."/>
            <person name="Richards J.E."/>
            <person name="Wolf T.M."/>
        </authorList>
    </citation>
    <scope>NUCLEOTIDE SEQUENCE</scope>
    <source>
        <strain evidence="4">MNPRO001-30</strain>
        <tissue evidence="4">Meninges</tissue>
    </source>
</reference>
<dbReference type="GO" id="GO:0005886">
    <property type="term" value="C:plasma membrane"/>
    <property type="evidence" value="ECO:0007669"/>
    <property type="project" value="TreeGrafter"/>
</dbReference>
<dbReference type="EMBL" id="JAHQIW010000152">
    <property type="protein sequence ID" value="KAJ1346235.1"/>
    <property type="molecule type" value="Genomic_DNA"/>
</dbReference>
<organism evidence="4 5">
    <name type="scientific">Parelaphostrongylus tenuis</name>
    <name type="common">Meningeal worm</name>
    <dbReference type="NCBI Taxonomy" id="148309"/>
    <lineage>
        <taxon>Eukaryota</taxon>
        <taxon>Metazoa</taxon>
        <taxon>Ecdysozoa</taxon>
        <taxon>Nematoda</taxon>
        <taxon>Chromadorea</taxon>
        <taxon>Rhabditida</taxon>
        <taxon>Rhabditina</taxon>
        <taxon>Rhabditomorpha</taxon>
        <taxon>Strongyloidea</taxon>
        <taxon>Metastrongylidae</taxon>
        <taxon>Parelaphostrongylus</taxon>
    </lineage>
</organism>
<dbReference type="PANTHER" id="PTHR10502">
    <property type="entry name" value="ANNEXIN"/>
    <property type="match status" value="1"/>
</dbReference>
<comment type="caution">
    <text evidence="4">The sequence shown here is derived from an EMBL/GenBank/DDBJ whole genome shotgun (WGS) entry which is preliminary data.</text>
</comment>
<dbReference type="FunFam" id="1.10.220.10:FF:000001">
    <property type="entry name" value="Annexin"/>
    <property type="match status" value="1"/>
</dbReference>